<reference evidence="1 2" key="1">
    <citation type="submission" date="2012-06" db="EMBL/GenBank/DDBJ databases">
        <title>Complete sequence of Thiocystis violascens DSM 198.</title>
        <authorList>
            <consortium name="US DOE Joint Genome Institute"/>
            <person name="Lucas S."/>
            <person name="Han J."/>
            <person name="Lapidus A."/>
            <person name="Cheng J.-F."/>
            <person name="Goodwin L."/>
            <person name="Pitluck S."/>
            <person name="Peters L."/>
            <person name="Ovchinnikova G."/>
            <person name="Teshima H."/>
            <person name="Detter J.C."/>
            <person name="Han C."/>
            <person name="Tapia R."/>
            <person name="Land M."/>
            <person name="Hauser L."/>
            <person name="Kyrpides N."/>
            <person name="Ivanova N."/>
            <person name="Pagani I."/>
            <person name="Vogl K."/>
            <person name="Liu Z."/>
            <person name="Frigaard N.-U."/>
            <person name="Bryant D."/>
            <person name="Woyke T."/>
        </authorList>
    </citation>
    <scope>NUCLEOTIDE SEQUENCE [LARGE SCALE GENOMIC DNA]</scope>
    <source>
        <strain evidence="2">ATCC 17096 / DSM 198 / 6111</strain>
    </source>
</reference>
<dbReference type="AlphaFoldDB" id="I3Y9J5"/>
<sequence>MFESLLDEVTEKAGDPYAKLTAAQHEEIINEFLPWLSLDCEPLLGASKAVLGNDIFKDSEIGLEYIHLKPDESGLVSIPVCIGCTYIRRSREDRGISVNINIFSCNVTRHRNDPASIYVDLDICGVEEKRAFEEMYKNYKRPIQRLLDANQIEFETSYCSDIVGRYKGNIPSRKLDEYFSDPDVDDCFSLGKNFIRSAEAADIIRVFLLLCALYHSCCGRLASRKNIDRFAVHLPRLQ</sequence>
<dbReference type="STRING" id="765911.Thivi_1689"/>
<gene>
    <name evidence="1" type="ordered locus">Thivi_1689</name>
</gene>
<accession>I3Y9J5</accession>
<protein>
    <submittedName>
        <fullName evidence="1">Uncharacterized protein</fullName>
    </submittedName>
</protein>
<evidence type="ECO:0000313" key="1">
    <source>
        <dbReference type="EMBL" id="AFL73663.1"/>
    </source>
</evidence>
<dbReference type="Proteomes" id="UP000006062">
    <property type="component" value="Chromosome"/>
</dbReference>
<organism evidence="1 2">
    <name type="scientific">Thiocystis violascens (strain ATCC 17096 / DSM 198 / 6111)</name>
    <name type="common">Chromatium violascens</name>
    <dbReference type="NCBI Taxonomy" id="765911"/>
    <lineage>
        <taxon>Bacteria</taxon>
        <taxon>Pseudomonadati</taxon>
        <taxon>Pseudomonadota</taxon>
        <taxon>Gammaproteobacteria</taxon>
        <taxon>Chromatiales</taxon>
        <taxon>Chromatiaceae</taxon>
        <taxon>Thiocystis</taxon>
    </lineage>
</organism>
<proteinExistence type="predicted"/>
<keyword evidence="2" id="KW-1185">Reference proteome</keyword>
<dbReference type="KEGG" id="tvi:Thivi_1689"/>
<dbReference type="EMBL" id="CP003154">
    <property type="protein sequence ID" value="AFL73663.1"/>
    <property type="molecule type" value="Genomic_DNA"/>
</dbReference>
<evidence type="ECO:0000313" key="2">
    <source>
        <dbReference type="Proteomes" id="UP000006062"/>
    </source>
</evidence>
<dbReference type="RefSeq" id="WP_014778124.1">
    <property type="nucleotide sequence ID" value="NC_018012.1"/>
</dbReference>
<dbReference type="HOGENOM" id="CLU_1165046_0_0_6"/>
<name>I3Y9J5_THIV6</name>